<evidence type="ECO:0000313" key="5">
    <source>
        <dbReference type="RefSeq" id="XP_020820792.1"/>
    </source>
</evidence>
<dbReference type="RefSeq" id="XP_020820792.1">
    <property type="nucleotide sequence ID" value="XM_020965133.1"/>
</dbReference>
<dbReference type="CTD" id="121793"/>
<gene>
    <name evidence="3 4 5 6 7" type="primary">TEX29</name>
</gene>
<keyword evidence="1" id="KW-0812">Transmembrane</keyword>
<proteinExistence type="predicted"/>
<dbReference type="GeneID" id="110193385"/>
<name>A0A6P5IFL3_PHACI</name>
<dbReference type="KEGG" id="pcw:110193385"/>
<dbReference type="AlphaFoldDB" id="A0A6P5IFL3"/>
<dbReference type="Pfam" id="PF15839">
    <property type="entry name" value="TEX29"/>
    <property type="match status" value="1"/>
</dbReference>
<keyword evidence="1" id="KW-0472">Membrane</keyword>
<sequence length="145" mass="16829">MPKGTHQLLRKFAVCDSRILDICDYNVSRDQCKKLGCCFLKEVCYVKAAPAYVQGFTALIIIILGIFIVYVIYRVVQCRNKKSTQKLYGSHQKKNKLRPERIPANQEISDEEEKKILTEDSEKLNRKWSEDEVIMTVPAWEGELE</sequence>
<dbReference type="RefSeq" id="XP_020820794.1">
    <property type="nucleotide sequence ID" value="XM_020965135.1"/>
</dbReference>
<evidence type="ECO:0000313" key="3">
    <source>
        <dbReference type="RefSeq" id="XP_020820790.1"/>
    </source>
</evidence>
<accession>A0A6P5IFL3</accession>
<dbReference type="PANTHER" id="PTHR37339">
    <property type="entry name" value="TESTIS-EXPRESSED PROTEIN 29"/>
    <property type="match status" value="1"/>
</dbReference>
<reference evidence="3 4" key="1">
    <citation type="submission" date="2025-04" db="UniProtKB">
        <authorList>
            <consortium name="RefSeq"/>
        </authorList>
    </citation>
    <scope>IDENTIFICATION</scope>
    <source>
        <tissue evidence="3 4">Spleen</tissue>
    </source>
</reference>
<evidence type="ECO:0000313" key="6">
    <source>
        <dbReference type="RefSeq" id="XP_020820793.1"/>
    </source>
</evidence>
<dbReference type="GeneTree" id="ENSGT00510000049560"/>
<dbReference type="PANTHER" id="PTHR37339:SF1">
    <property type="entry name" value="TESTIS-EXPRESSED PROTEIN 29"/>
    <property type="match status" value="1"/>
</dbReference>
<evidence type="ECO:0000256" key="1">
    <source>
        <dbReference type="SAM" id="Phobius"/>
    </source>
</evidence>
<protein>
    <submittedName>
        <fullName evidence="3 4">Testis-expressed protein 29 isoform X1</fullName>
    </submittedName>
</protein>
<dbReference type="Proteomes" id="UP000515140">
    <property type="component" value="Unplaced"/>
</dbReference>
<evidence type="ECO:0000313" key="2">
    <source>
        <dbReference type="Proteomes" id="UP000515140"/>
    </source>
</evidence>
<dbReference type="InterPro" id="IPR031685">
    <property type="entry name" value="TEX29"/>
</dbReference>
<keyword evidence="1" id="KW-1133">Transmembrane helix</keyword>
<organism evidence="2 3">
    <name type="scientific">Phascolarctos cinereus</name>
    <name type="common">Koala</name>
    <dbReference type="NCBI Taxonomy" id="38626"/>
    <lineage>
        <taxon>Eukaryota</taxon>
        <taxon>Metazoa</taxon>
        <taxon>Chordata</taxon>
        <taxon>Craniata</taxon>
        <taxon>Vertebrata</taxon>
        <taxon>Euteleostomi</taxon>
        <taxon>Mammalia</taxon>
        <taxon>Metatheria</taxon>
        <taxon>Diprotodontia</taxon>
        <taxon>Phascolarctidae</taxon>
        <taxon>Phascolarctos</taxon>
    </lineage>
</organism>
<dbReference type="RefSeq" id="XP_020820793.1">
    <property type="nucleotide sequence ID" value="XM_020965134.1"/>
</dbReference>
<feature type="transmembrane region" description="Helical" evidence="1">
    <location>
        <begin position="51"/>
        <end position="73"/>
    </location>
</feature>
<evidence type="ECO:0000313" key="4">
    <source>
        <dbReference type="RefSeq" id="XP_020820791.1"/>
    </source>
</evidence>
<dbReference type="RefSeq" id="XP_020820790.1">
    <property type="nucleotide sequence ID" value="XM_020965131.1"/>
</dbReference>
<evidence type="ECO:0000313" key="7">
    <source>
        <dbReference type="RefSeq" id="XP_020820794.1"/>
    </source>
</evidence>
<keyword evidence="2" id="KW-1185">Reference proteome</keyword>
<dbReference type="RefSeq" id="XP_020820791.1">
    <property type="nucleotide sequence ID" value="XM_020965132.1"/>
</dbReference>